<sequence>MGESYYSSGTVDTVLLLCWSSTCACFLTLVLVQFGAIFHSRTWYIYLRKHRYEWFS</sequence>
<evidence type="ECO:0000313" key="2">
    <source>
        <dbReference type="EMBL" id="JAI01045.1"/>
    </source>
</evidence>
<evidence type="ECO:0000256" key="1">
    <source>
        <dbReference type="SAM" id="Phobius"/>
    </source>
</evidence>
<keyword evidence="1" id="KW-1133">Transmembrane helix</keyword>
<keyword evidence="1" id="KW-0472">Membrane</keyword>
<name>A0A0E9XEI1_ANGAN</name>
<proteinExistence type="predicted"/>
<feature type="transmembrane region" description="Helical" evidence="1">
    <location>
        <begin position="14"/>
        <end position="38"/>
    </location>
</feature>
<organism evidence="2">
    <name type="scientific">Anguilla anguilla</name>
    <name type="common">European freshwater eel</name>
    <name type="synonym">Muraena anguilla</name>
    <dbReference type="NCBI Taxonomy" id="7936"/>
    <lineage>
        <taxon>Eukaryota</taxon>
        <taxon>Metazoa</taxon>
        <taxon>Chordata</taxon>
        <taxon>Craniata</taxon>
        <taxon>Vertebrata</taxon>
        <taxon>Euteleostomi</taxon>
        <taxon>Actinopterygii</taxon>
        <taxon>Neopterygii</taxon>
        <taxon>Teleostei</taxon>
        <taxon>Anguilliformes</taxon>
        <taxon>Anguillidae</taxon>
        <taxon>Anguilla</taxon>
    </lineage>
</organism>
<dbReference type="AlphaFoldDB" id="A0A0E9XEI1"/>
<accession>A0A0E9XEI1</accession>
<keyword evidence="1" id="KW-0812">Transmembrane</keyword>
<dbReference type="EMBL" id="GBXM01007533">
    <property type="protein sequence ID" value="JAI01045.1"/>
    <property type="molecule type" value="Transcribed_RNA"/>
</dbReference>
<reference evidence="2" key="1">
    <citation type="submission" date="2014-11" db="EMBL/GenBank/DDBJ databases">
        <authorList>
            <person name="Amaro Gonzalez C."/>
        </authorList>
    </citation>
    <scope>NUCLEOTIDE SEQUENCE</scope>
</reference>
<protein>
    <submittedName>
        <fullName evidence="2">Uncharacterized protein</fullName>
    </submittedName>
</protein>
<reference evidence="2" key="2">
    <citation type="journal article" date="2015" name="Fish Shellfish Immunol.">
        <title>Early steps in the European eel (Anguilla anguilla)-Vibrio vulnificus interaction in the gills: Role of the RtxA13 toxin.</title>
        <authorList>
            <person name="Callol A."/>
            <person name="Pajuelo D."/>
            <person name="Ebbesson L."/>
            <person name="Teles M."/>
            <person name="MacKenzie S."/>
            <person name="Amaro C."/>
        </authorList>
    </citation>
    <scope>NUCLEOTIDE SEQUENCE</scope>
</reference>